<keyword evidence="3" id="KW-1185">Reference proteome</keyword>
<keyword evidence="1" id="KW-1133">Transmembrane helix</keyword>
<gene>
    <name evidence="2" type="ORF">LMG26788_01700</name>
</gene>
<proteinExistence type="predicted"/>
<evidence type="ECO:0000256" key="1">
    <source>
        <dbReference type="SAM" id="Phobius"/>
    </source>
</evidence>
<organism evidence="2 3">
    <name type="scientific">Achromobacter pulmonis</name>
    <dbReference type="NCBI Taxonomy" id="1389932"/>
    <lineage>
        <taxon>Bacteria</taxon>
        <taxon>Pseudomonadati</taxon>
        <taxon>Pseudomonadota</taxon>
        <taxon>Betaproteobacteria</taxon>
        <taxon>Burkholderiales</taxon>
        <taxon>Alcaligenaceae</taxon>
        <taxon>Achromobacter</taxon>
    </lineage>
</organism>
<dbReference type="Proteomes" id="UP000494203">
    <property type="component" value="Unassembled WGS sequence"/>
</dbReference>
<protein>
    <submittedName>
        <fullName evidence="2">Uncharacterized protein</fullName>
    </submittedName>
</protein>
<evidence type="ECO:0000313" key="3">
    <source>
        <dbReference type="Proteomes" id="UP000494203"/>
    </source>
</evidence>
<name>A0A6S7DR48_9BURK</name>
<keyword evidence="1" id="KW-0812">Transmembrane</keyword>
<feature type="transmembrane region" description="Helical" evidence="1">
    <location>
        <begin position="32"/>
        <end position="55"/>
    </location>
</feature>
<accession>A0A6S7DR48</accession>
<dbReference type="AlphaFoldDB" id="A0A6S7DR48"/>
<keyword evidence="1" id="KW-0472">Membrane</keyword>
<dbReference type="EMBL" id="CADIKZ010000004">
    <property type="protein sequence ID" value="CAB3849864.1"/>
    <property type="molecule type" value="Genomic_DNA"/>
</dbReference>
<sequence length="60" mass="6179">MIPAIGLMVGAYIVTRMTATLTQPGTSKVVKVLAIITIVVALVSCLELLTSSAAISSGRF</sequence>
<reference evidence="2 3" key="1">
    <citation type="submission" date="2020-04" db="EMBL/GenBank/DDBJ databases">
        <authorList>
            <person name="De Canck E."/>
        </authorList>
    </citation>
    <scope>NUCLEOTIDE SEQUENCE [LARGE SCALE GENOMIC DNA]</scope>
    <source>
        <strain evidence="2 3">LMG 26788</strain>
    </source>
</reference>
<evidence type="ECO:0000313" key="2">
    <source>
        <dbReference type="EMBL" id="CAB3849864.1"/>
    </source>
</evidence>
<dbReference type="RefSeq" id="WP_175135705.1">
    <property type="nucleotide sequence ID" value="NZ_CADIJV010000050.1"/>
</dbReference>